<gene>
    <name evidence="2" type="primary">RvY_11627-1</name>
    <name evidence="2" type="synonym">RvY_11627.1</name>
    <name evidence="2" type="ORF">RvY_11627</name>
</gene>
<organism evidence="2 3">
    <name type="scientific">Ramazzottius varieornatus</name>
    <name type="common">Water bear</name>
    <name type="synonym">Tardigrade</name>
    <dbReference type="NCBI Taxonomy" id="947166"/>
    <lineage>
        <taxon>Eukaryota</taxon>
        <taxon>Metazoa</taxon>
        <taxon>Ecdysozoa</taxon>
        <taxon>Tardigrada</taxon>
        <taxon>Eutardigrada</taxon>
        <taxon>Parachela</taxon>
        <taxon>Hypsibioidea</taxon>
        <taxon>Ramazzottiidae</taxon>
        <taxon>Ramazzottius</taxon>
    </lineage>
</organism>
<feature type="region of interest" description="Disordered" evidence="1">
    <location>
        <begin position="33"/>
        <end position="64"/>
    </location>
</feature>
<evidence type="ECO:0000256" key="1">
    <source>
        <dbReference type="SAM" id="MobiDB-lite"/>
    </source>
</evidence>
<evidence type="ECO:0000313" key="3">
    <source>
        <dbReference type="Proteomes" id="UP000186922"/>
    </source>
</evidence>
<dbReference type="AlphaFoldDB" id="A0A1D1VL25"/>
<dbReference type="Proteomes" id="UP000186922">
    <property type="component" value="Unassembled WGS sequence"/>
</dbReference>
<accession>A0A1D1VL25</accession>
<keyword evidence="3" id="KW-1185">Reference proteome</keyword>
<sequence>MHCSIESMKVWGKVSMENGNYKLHLDVTTHEASIKLEGRTSPRPKATQRPVLSSGDQDPEDRTINASMVDAARERATGAEKGILTSSASSSKFPSPSCRSFFSKNHRHESKDALSVRSNHAIPCIKTNTRHQKAPKHRRGKGQTSLFVTVKNNTRVDDVPQWSLSVVQLFFRRAKLHFGKMTLGHGLRPFAFVEMDSVDYGNKAIGLLNGRYKCPFRFLPFSNPAVYTAALSVT</sequence>
<proteinExistence type="predicted"/>
<evidence type="ECO:0008006" key="4">
    <source>
        <dbReference type="Google" id="ProtNLM"/>
    </source>
</evidence>
<dbReference type="EMBL" id="BDGG01000006">
    <property type="protein sequence ID" value="GAV00833.1"/>
    <property type="molecule type" value="Genomic_DNA"/>
</dbReference>
<name>A0A1D1VL25_RAMVA</name>
<protein>
    <recommendedName>
        <fullName evidence="4">RRM domain-containing protein</fullName>
    </recommendedName>
</protein>
<reference evidence="2 3" key="1">
    <citation type="journal article" date="2016" name="Nat. Commun.">
        <title>Extremotolerant tardigrade genome and improved radiotolerance of human cultured cells by tardigrade-unique protein.</title>
        <authorList>
            <person name="Hashimoto T."/>
            <person name="Horikawa D.D."/>
            <person name="Saito Y."/>
            <person name="Kuwahara H."/>
            <person name="Kozuka-Hata H."/>
            <person name="Shin-I T."/>
            <person name="Minakuchi Y."/>
            <person name="Ohishi K."/>
            <person name="Motoyama A."/>
            <person name="Aizu T."/>
            <person name="Enomoto A."/>
            <person name="Kondo K."/>
            <person name="Tanaka S."/>
            <person name="Hara Y."/>
            <person name="Koshikawa S."/>
            <person name="Sagara H."/>
            <person name="Miura T."/>
            <person name="Yokobori S."/>
            <person name="Miyagawa K."/>
            <person name="Suzuki Y."/>
            <person name="Kubo T."/>
            <person name="Oyama M."/>
            <person name="Kohara Y."/>
            <person name="Fujiyama A."/>
            <person name="Arakawa K."/>
            <person name="Katayama T."/>
            <person name="Toyoda A."/>
            <person name="Kunieda T."/>
        </authorList>
    </citation>
    <scope>NUCLEOTIDE SEQUENCE [LARGE SCALE GENOMIC DNA]</scope>
    <source>
        <strain evidence="2 3">YOKOZUNA-1</strain>
    </source>
</reference>
<comment type="caution">
    <text evidence="2">The sequence shown here is derived from an EMBL/GenBank/DDBJ whole genome shotgun (WGS) entry which is preliminary data.</text>
</comment>
<evidence type="ECO:0000313" key="2">
    <source>
        <dbReference type="EMBL" id="GAV00833.1"/>
    </source>
</evidence>